<name>A0AAE3HLY5_9GAMM</name>
<dbReference type="PROSITE" id="PS50983">
    <property type="entry name" value="FE_B12_PBP"/>
    <property type="match status" value="1"/>
</dbReference>
<reference evidence="4" key="1">
    <citation type="submission" date="2022-08" db="EMBL/GenBank/DDBJ databases">
        <title>Genomic Encyclopedia of Type Strains, Phase III (KMG-III): the genomes of soil and plant-associated and newly described type strains.</title>
        <authorList>
            <person name="Whitman W."/>
        </authorList>
    </citation>
    <scope>NUCLEOTIDE SEQUENCE</scope>
    <source>
        <strain evidence="4">HMT 1</strain>
    </source>
</reference>
<dbReference type="Proteomes" id="UP001204445">
    <property type="component" value="Unassembled WGS sequence"/>
</dbReference>
<evidence type="ECO:0000259" key="3">
    <source>
        <dbReference type="PROSITE" id="PS50983"/>
    </source>
</evidence>
<dbReference type="InterPro" id="IPR050902">
    <property type="entry name" value="ABC_Transporter_SBP"/>
</dbReference>
<sequence length="299" mass="32870">MDSLPRVVPDTFTRLTLFAGLLLLASAGSAVQVTDATGQRLELAQPATRIVSLAPHLTELLFAIGAGDTIIATVSHSDYPAAARNIPRIGNYTRFDNERLVALQPDLVLGWQSGNPAGQLQRLRALGLAVHVSEPRQLTDIARLLETLGKLTGHRATATSAADDYRARLAALHKRYRDRPPISVFYQIWHQPLITVGGAHVLNEVIELCGGRNVFATSTRLAPRVATEAVLAARPQVIVASGPDGQRPQWLDDWRHWSQLPAVRDEHLYHINPDHLQRHSPRILDGTAQLCRILEEARG</sequence>
<organism evidence="4 5">
    <name type="scientific">Methylohalomonas lacus</name>
    <dbReference type="NCBI Taxonomy" id="398773"/>
    <lineage>
        <taxon>Bacteria</taxon>
        <taxon>Pseudomonadati</taxon>
        <taxon>Pseudomonadota</taxon>
        <taxon>Gammaproteobacteria</taxon>
        <taxon>Methylohalomonadales</taxon>
        <taxon>Methylohalomonadaceae</taxon>
        <taxon>Methylohalomonas</taxon>
    </lineage>
</organism>
<evidence type="ECO:0000256" key="1">
    <source>
        <dbReference type="ARBA" id="ARBA00022729"/>
    </source>
</evidence>
<dbReference type="SUPFAM" id="SSF53807">
    <property type="entry name" value="Helical backbone' metal receptor"/>
    <property type="match status" value="1"/>
</dbReference>
<keyword evidence="5" id="KW-1185">Reference proteome</keyword>
<feature type="domain" description="Fe/B12 periplasmic-binding" evidence="3">
    <location>
        <begin position="49"/>
        <end position="298"/>
    </location>
</feature>
<feature type="chain" id="PRO_5041982167" evidence="2">
    <location>
        <begin position="31"/>
        <end position="299"/>
    </location>
</feature>
<dbReference type="InterPro" id="IPR002491">
    <property type="entry name" value="ABC_transptr_periplasmic_BD"/>
</dbReference>
<comment type="caution">
    <text evidence="4">The sequence shown here is derived from an EMBL/GenBank/DDBJ whole genome shotgun (WGS) entry which is preliminary data.</text>
</comment>
<keyword evidence="1 2" id="KW-0732">Signal</keyword>
<dbReference type="PANTHER" id="PTHR30535">
    <property type="entry name" value="VITAMIN B12-BINDING PROTEIN"/>
    <property type="match status" value="1"/>
</dbReference>
<dbReference type="NCBIfam" id="NF038402">
    <property type="entry name" value="TroA_like"/>
    <property type="match status" value="1"/>
</dbReference>
<protein>
    <submittedName>
        <fullName evidence="4">Iron complex transport system substrate-binding protein</fullName>
    </submittedName>
</protein>
<dbReference type="Pfam" id="PF01497">
    <property type="entry name" value="Peripla_BP_2"/>
    <property type="match status" value="1"/>
</dbReference>
<evidence type="ECO:0000256" key="2">
    <source>
        <dbReference type="SAM" id="SignalP"/>
    </source>
</evidence>
<gene>
    <name evidence="4" type="ORF">J2T55_001724</name>
</gene>
<dbReference type="CDD" id="cd01144">
    <property type="entry name" value="BtuF"/>
    <property type="match status" value="1"/>
</dbReference>
<dbReference type="InterPro" id="IPR054828">
    <property type="entry name" value="Vit_B12_bind_prot"/>
</dbReference>
<dbReference type="PANTHER" id="PTHR30535:SF34">
    <property type="entry name" value="MOLYBDATE-BINDING PROTEIN MOLA"/>
    <property type="match status" value="1"/>
</dbReference>
<dbReference type="Gene3D" id="3.40.50.1980">
    <property type="entry name" value="Nitrogenase molybdenum iron protein domain"/>
    <property type="match status" value="2"/>
</dbReference>
<dbReference type="AlphaFoldDB" id="A0AAE3HLY5"/>
<evidence type="ECO:0000313" key="5">
    <source>
        <dbReference type="Proteomes" id="UP001204445"/>
    </source>
</evidence>
<dbReference type="EMBL" id="JANUCT010000011">
    <property type="protein sequence ID" value="MCS3903693.1"/>
    <property type="molecule type" value="Genomic_DNA"/>
</dbReference>
<dbReference type="GO" id="GO:0071281">
    <property type="term" value="P:cellular response to iron ion"/>
    <property type="evidence" value="ECO:0007669"/>
    <property type="project" value="TreeGrafter"/>
</dbReference>
<proteinExistence type="predicted"/>
<evidence type="ECO:0000313" key="4">
    <source>
        <dbReference type="EMBL" id="MCS3903693.1"/>
    </source>
</evidence>
<feature type="signal peptide" evidence="2">
    <location>
        <begin position="1"/>
        <end position="30"/>
    </location>
</feature>
<accession>A0AAE3HLY5</accession>